<dbReference type="EMBL" id="FOLD01000001">
    <property type="protein sequence ID" value="SFB74799.1"/>
    <property type="molecule type" value="Genomic_DNA"/>
</dbReference>
<dbReference type="PANTHER" id="PTHR30244:SF42">
    <property type="entry name" value="UDP-2-ACETAMIDO-2-DEOXY-3-OXO-D-GLUCURONATE AMINOTRANSFERASE"/>
    <property type="match status" value="1"/>
</dbReference>
<dbReference type="PANTHER" id="PTHR30244">
    <property type="entry name" value="TRANSAMINASE"/>
    <property type="match status" value="1"/>
</dbReference>
<dbReference type="Pfam" id="PF01041">
    <property type="entry name" value="DegT_DnrJ_EryC1"/>
    <property type="match status" value="1"/>
</dbReference>
<keyword evidence="3" id="KW-1185">Reference proteome</keyword>
<dbReference type="Gene3D" id="3.40.640.10">
    <property type="entry name" value="Type I PLP-dependent aspartate aminotransferase-like (Major domain)"/>
    <property type="match status" value="1"/>
</dbReference>
<organism evidence="2 3">
    <name type="scientific">Massilia yuzhufengensis</name>
    <dbReference type="NCBI Taxonomy" id="1164594"/>
    <lineage>
        <taxon>Bacteria</taxon>
        <taxon>Pseudomonadati</taxon>
        <taxon>Pseudomonadota</taxon>
        <taxon>Betaproteobacteria</taxon>
        <taxon>Burkholderiales</taxon>
        <taxon>Oxalobacteraceae</taxon>
        <taxon>Telluria group</taxon>
        <taxon>Massilia</taxon>
    </lineage>
</organism>
<dbReference type="InterPro" id="IPR015424">
    <property type="entry name" value="PyrdxlP-dep_Trfase"/>
</dbReference>
<proteinExistence type="inferred from homology"/>
<dbReference type="STRING" id="1164594.SAMN05216204_101231"/>
<keyword evidence="1" id="KW-0663">Pyridoxal phosphate</keyword>
<dbReference type="InterPro" id="IPR000653">
    <property type="entry name" value="DegT/StrS_aminotransferase"/>
</dbReference>
<protein>
    <submittedName>
        <fullName evidence="2">dTDP-4-amino-4,6-dideoxygalactose transaminase</fullName>
    </submittedName>
</protein>
<gene>
    <name evidence="2" type="ORF">SAMN05216204_101231</name>
</gene>
<accession>A0A1I1DIJ1</accession>
<dbReference type="GO" id="GO:0000271">
    <property type="term" value="P:polysaccharide biosynthetic process"/>
    <property type="evidence" value="ECO:0007669"/>
    <property type="project" value="TreeGrafter"/>
</dbReference>
<comment type="similarity">
    <text evidence="1">Belongs to the DegT/DnrJ/EryC1 family.</text>
</comment>
<name>A0A1I1DIJ1_9BURK</name>
<sequence length="385" mass="42395">MPEICRFDPSGCGFPPPRVPLLPAAGMRELSGSASDRVPPRLLDGRGVRRFARGRYALHAAFQAAGLGPDTVVLAPSYHCRTMLDPALALGAGVALYALDERLVPDLASIERLLGASGAGARALLVTHYFGFEQPAQVMDALDALCRRHGLLLVEDCAHAWMVAQRRVAAGCPDARLVVASPYKYFPCPDGGMLWGDPASLPSQGAGAGFMAELKALRQMGLRRDAVLPAPAVAPPGMARGAEHRAHDDQPSHYYDRALERRDSLQLTRWLVGRARPEAIAAQRRRRYREWVDVLRCLQHARAFQPELPESCAPYMFPMLISRPDPDFFLLKQAGMPIWRWDDMALSDCGVASRYRTRLLHLPCHQGLSDAQMDWMTTLACKVLA</sequence>
<dbReference type="SUPFAM" id="SSF53383">
    <property type="entry name" value="PLP-dependent transferases"/>
    <property type="match status" value="1"/>
</dbReference>
<evidence type="ECO:0000313" key="3">
    <source>
        <dbReference type="Proteomes" id="UP000198639"/>
    </source>
</evidence>
<dbReference type="OrthoDB" id="9777744at2"/>
<dbReference type="AlphaFoldDB" id="A0A1I1DIJ1"/>
<dbReference type="InterPro" id="IPR015421">
    <property type="entry name" value="PyrdxlP-dep_Trfase_major"/>
</dbReference>
<reference evidence="3" key="1">
    <citation type="submission" date="2016-10" db="EMBL/GenBank/DDBJ databases">
        <authorList>
            <person name="Varghese N."/>
            <person name="Submissions S."/>
        </authorList>
    </citation>
    <scope>NUCLEOTIDE SEQUENCE [LARGE SCALE GENOMIC DNA]</scope>
    <source>
        <strain evidence="3">CGMCC 1.12041</strain>
    </source>
</reference>
<dbReference type="GO" id="GO:0030170">
    <property type="term" value="F:pyridoxal phosphate binding"/>
    <property type="evidence" value="ECO:0007669"/>
    <property type="project" value="TreeGrafter"/>
</dbReference>
<dbReference type="Proteomes" id="UP000198639">
    <property type="component" value="Unassembled WGS sequence"/>
</dbReference>
<evidence type="ECO:0000313" key="2">
    <source>
        <dbReference type="EMBL" id="SFB74799.1"/>
    </source>
</evidence>
<dbReference type="RefSeq" id="WP_091869970.1">
    <property type="nucleotide sequence ID" value="NZ_FOLD01000001.1"/>
</dbReference>
<evidence type="ECO:0000256" key="1">
    <source>
        <dbReference type="RuleBase" id="RU004508"/>
    </source>
</evidence>
<dbReference type="GO" id="GO:0008483">
    <property type="term" value="F:transaminase activity"/>
    <property type="evidence" value="ECO:0007669"/>
    <property type="project" value="TreeGrafter"/>
</dbReference>